<name>K0TCI3_THAOC</name>
<dbReference type="Pfam" id="PF01025">
    <property type="entry name" value="GrpE"/>
    <property type="match status" value="1"/>
</dbReference>
<dbReference type="Proteomes" id="UP000266841">
    <property type="component" value="Unassembled WGS sequence"/>
</dbReference>
<comment type="caution">
    <text evidence="4">The sequence shown here is derived from an EMBL/GenBank/DDBJ whole genome shotgun (WGS) entry which is preliminary data.</text>
</comment>
<dbReference type="Gene3D" id="2.30.22.10">
    <property type="entry name" value="Head domain of nucleotide exchange factor GrpE"/>
    <property type="match status" value="1"/>
</dbReference>
<proteinExistence type="predicted"/>
<feature type="region of interest" description="Disordered" evidence="3">
    <location>
        <begin position="25"/>
        <end position="77"/>
    </location>
</feature>
<evidence type="ECO:0008006" key="6">
    <source>
        <dbReference type="Google" id="ProtNLM"/>
    </source>
</evidence>
<keyword evidence="1" id="KW-0143">Chaperone</keyword>
<evidence type="ECO:0000256" key="2">
    <source>
        <dbReference type="SAM" id="Coils"/>
    </source>
</evidence>
<protein>
    <recommendedName>
        <fullName evidence="6">GrpE protein homolog</fullName>
    </recommendedName>
</protein>
<gene>
    <name evidence="4" type="ORF">THAOC_03406</name>
</gene>
<dbReference type="InterPro" id="IPR009012">
    <property type="entry name" value="GrpE_head"/>
</dbReference>
<dbReference type="AlphaFoldDB" id="K0TCI3"/>
<dbReference type="GO" id="GO:0006457">
    <property type="term" value="P:protein folding"/>
    <property type="evidence" value="ECO:0007669"/>
    <property type="project" value="InterPro"/>
</dbReference>
<dbReference type="EMBL" id="AGNL01003285">
    <property type="protein sequence ID" value="EJK74889.1"/>
    <property type="molecule type" value="Genomic_DNA"/>
</dbReference>
<keyword evidence="5" id="KW-1185">Reference proteome</keyword>
<dbReference type="OMA" id="SHAPAIH"/>
<feature type="coiled-coil region" evidence="2">
    <location>
        <begin position="137"/>
        <end position="164"/>
    </location>
</feature>
<sequence length="320" mass="35454">MPMPRATYAVLYYLGMRWLSPVRAREARGRSFRGEPSRAERVHVDSRTKPQQKREGREAERGEIERKRRHDNDSQARIQLCNDRADSLPLRWSHAPAIHHHQQHSRATYLLMADEPDAAIEDEAQVEEEEPQLDPEVVELKAQIETLDAELKSKKSSLSNLKDMSEKYSSTGYARQVALVENNKRMRRSNVADNQLGARASVLQSFLPVLDELDALGQKYEGNAFASTLDSGLRSELNTQLGSLGVSEYGVGAGDAMDIGRVVAVEEQYSEEVAKGSVIQIIRPGLEISGNVVRPAEVIGSLGSEASAEEGDESAAEESE</sequence>
<feature type="compositionally biased region" description="Basic and acidic residues" evidence="3">
    <location>
        <begin position="25"/>
        <end position="74"/>
    </location>
</feature>
<dbReference type="OrthoDB" id="45589at2759"/>
<dbReference type="InterPro" id="IPR000740">
    <property type="entry name" value="GrpE"/>
</dbReference>
<evidence type="ECO:0000256" key="1">
    <source>
        <dbReference type="ARBA" id="ARBA00023186"/>
    </source>
</evidence>
<reference evidence="4 5" key="1">
    <citation type="journal article" date="2012" name="Genome Biol.">
        <title>Genome and low-iron response of an oceanic diatom adapted to chronic iron limitation.</title>
        <authorList>
            <person name="Lommer M."/>
            <person name="Specht M."/>
            <person name="Roy A.S."/>
            <person name="Kraemer L."/>
            <person name="Andreson R."/>
            <person name="Gutowska M.A."/>
            <person name="Wolf J."/>
            <person name="Bergner S.V."/>
            <person name="Schilhabel M.B."/>
            <person name="Klostermeier U.C."/>
            <person name="Beiko R.G."/>
            <person name="Rosenstiel P."/>
            <person name="Hippler M."/>
            <person name="Laroche J."/>
        </authorList>
    </citation>
    <scope>NUCLEOTIDE SEQUENCE [LARGE SCALE GENOMIC DNA]</scope>
    <source>
        <strain evidence="4 5">CCMP1005</strain>
    </source>
</reference>
<dbReference type="eggNOG" id="ENOG502SUTK">
    <property type="taxonomic scope" value="Eukaryota"/>
</dbReference>
<keyword evidence="2" id="KW-0175">Coiled coil</keyword>
<evidence type="ECO:0000256" key="3">
    <source>
        <dbReference type="SAM" id="MobiDB-lite"/>
    </source>
</evidence>
<evidence type="ECO:0000313" key="5">
    <source>
        <dbReference type="Proteomes" id="UP000266841"/>
    </source>
</evidence>
<dbReference type="GO" id="GO:0042803">
    <property type="term" value="F:protein homodimerization activity"/>
    <property type="evidence" value="ECO:0007669"/>
    <property type="project" value="InterPro"/>
</dbReference>
<evidence type="ECO:0000313" key="4">
    <source>
        <dbReference type="EMBL" id="EJK74889.1"/>
    </source>
</evidence>
<dbReference type="GO" id="GO:0000774">
    <property type="term" value="F:adenyl-nucleotide exchange factor activity"/>
    <property type="evidence" value="ECO:0007669"/>
    <property type="project" value="InterPro"/>
</dbReference>
<dbReference type="GO" id="GO:0051087">
    <property type="term" value="F:protein-folding chaperone binding"/>
    <property type="evidence" value="ECO:0007669"/>
    <property type="project" value="InterPro"/>
</dbReference>
<organism evidence="4 5">
    <name type="scientific">Thalassiosira oceanica</name>
    <name type="common">Marine diatom</name>
    <dbReference type="NCBI Taxonomy" id="159749"/>
    <lineage>
        <taxon>Eukaryota</taxon>
        <taxon>Sar</taxon>
        <taxon>Stramenopiles</taxon>
        <taxon>Ochrophyta</taxon>
        <taxon>Bacillariophyta</taxon>
        <taxon>Coscinodiscophyceae</taxon>
        <taxon>Thalassiosirophycidae</taxon>
        <taxon>Thalassiosirales</taxon>
        <taxon>Thalassiosiraceae</taxon>
        <taxon>Thalassiosira</taxon>
    </lineage>
</organism>
<accession>K0TCI3</accession>